<evidence type="ECO:0000313" key="1">
    <source>
        <dbReference type="EMBL" id="HDS11233.1"/>
    </source>
</evidence>
<protein>
    <submittedName>
        <fullName evidence="1">Uncharacterized protein</fullName>
    </submittedName>
</protein>
<accession>A0A7C1IIQ7</accession>
<gene>
    <name evidence="1" type="ORF">ENO04_06470</name>
</gene>
<dbReference type="AlphaFoldDB" id="A0A7C1IIQ7"/>
<proteinExistence type="predicted"/>
<comment type="caution">
    <text evidence="1">The sequence shown here is derived from an EMBL/GenBank/DDBJ whole genome shotgun (WGS) entry which is preliminary data.</text>
</comment>
<name>A0A7C1IIQ7_9CREN</name>
<sequence length="129" mass="15238">MLSDYLIINFDKELLHRILISKAVLPDEQMKLIQEKGLHVKPYHIVYKKTMLGEMEYRYYGEYWYKVVYHNKRKRLIYIGKSIPSDLGIKISIPIAGFSFVAYRYKKSPVFIKKSVYSSFSSMLKSLGL</sequence>
<dbReference type="EMBL" id="DSDY01000190">
    <property type="protein sequence ID" value="HDS11233.1"/>
    <property type="molecule type" value="Genomic_DNA"/>
</dbReference>
<organism evidence="1">
    <name type="scientific">Fervidicoccus fontis</name>
    <dbReference type="NCBI Taxonomy" id="683846"/>
    <lineage>
        <taxon>Archaea</taxon>
        <taxon>Thermoproteota</taxon>
        <taxon>Thermoprotei</taxon>
        <taxon>Fervidicoccales</taxon>
        <taxon>Fervidicoccaceae</taxon>
        <taxon>Fervidicoccus</taxon>
    </lineage>
</organism>
<reference evidence="1" key="1">
    <citation type="journal article" date="2020" name="mSystems">
        <title>Genome- and Community-Level Interaction Insights into Carbon Utilization and Element Cycling Functions of Hydrothermarchaeota in Hydrothermal Sediment.</title>
        <authorList>
            <person name="Zhou Z."/>
            <person name="Liu Y."/>
            <person name="Xu W."/>
            <person name="Pan J."/>
            <person name="Luo Z.H."/>
            <person name="Li M."/>
        </authorList>
    </citation>
    <scope>NUCLEOTIDE SEQUENCE [LARGE SCALE GENOMIC DNA]</scope>
    <source>
        <strain evidence="1">SpSt-123</strain>
    </source>
</reference>